<dbReference type="AlphaFoldDB" id="A0A344LRV9"/>
<accession>A0A344LRV9</accession>
<dbReference type="Pfam" id="PF16872">
    <property type="entry name" value="putAbiC"/>
    <property type="match status" value="1"/>
</dbReference>
<sequence>MKIEFYNKFDNDKKVLFWILIFCFVIVSVFLIKLICNEYFIFGNNLQMDATGQFGDFIGGVIGTILSGAGFYFLYITLVEQRKSIQEQKEALENQKISFEKERFEAKFFDLIKLHRDNITDVKYRIFIKEKKETVEGRRVFNLIYKEFLESFLDVKRFCKIYEGEVYTKRKYRKKLNRIIKENNLKTTINDLVIIDISYLILYFGTGKEGAILLRHKFTNRYTEDFVYKLIKFIQLKPCKSNTEGYKSWNKFKATELPILKRSFNRIYRNRNNKAFSFTIKNYNLLENYKSVKYYGGHQYRLGHYYRHLFQCYKFLILQKTLNESEKYFYGKTLRAQLSNYEQSLLFVNSISSLGYKWEFDHEHDLEGQPIRLITFFQLIKNVSGRRLVNIDYRDFYKINYEFEER</sequence>
<organism evidence="3 4">
    <name type="scientific">Flavobacterium fluviale</name>
    <dbReference type="NCBI Taxonomy" id="2249356"/>
    <lineage>
        <taxon>Bacteria</taxon>
        <taxon>Pseudomonadati</taxon>
        <taxon>Bacteroidota</taxon>
        <taxon>Flavobacteriia</taxon>
        <taxon>Flavobacteriales</taxon>
        <taxon>Flavobacteriaceae</taxon>
        <taxon>Flavobacterium</taxon>
    </lineage>
</organism>
<dbReference type="OrthoDB" id="6678638at2"/>
<dbReference type="Proteomes" id="UP000251561">
    <property type="component" value="Chromosome"/>
</dbReference>
<evidence type="ECO:0008006" key="5">
    <source>
        <dbReference type="Google" id="ProtNLM"/>
    </source>
</evidence>
<feature type="transmembrane region" description="Helical" evidence="2">
    <location>
        <begin position="15"/>
        <end position="36"/>
    </location>
</feature>
<dbReference type="EMBL" id="CP030261">
    <property type="protein sequence ID" value="AXB56651.1"/>
    <property type="molecule type" value="Genomic_DNA"/>
</dbReference>
<proteinExistence type="predicted"/>
<evidence type="ECO:0000256" key="2">
    <source>
        <dbReference type="SAM" id="Phobius"/>
    </source>
</evidence>
<feature type="transmembrane region" description="Helical" evidence="2">
    <location>
        <begin position="57"/>
        <end position="78"/>
    </location>
</feature>
<keyword evidence="2" id="KW-0812">Transmembrane</keyword>
<feature type="coiled-coil region" evidence="1">
    <location>
        <begin position="75"/>
        <end position="102"/>
    </location>
</feature>
<gene>
    <name evidence="3" type="ORF">HYN86_08570</name>
</gene>
<evidence type="ECO:0000313" key="4">
    <source>
        <dbReference type="Proteomes" id="UP000251561"/>
    </source>
</evidence>
<evidence type="ECO:0000256" key="1">
    <source>
        <dbReference type="SAM" id="Coils"/>
    </source>
</evidence>
<name>A0A344LRV9_9FLAO</name>
<reference evidence="3 4" key="1">
    <citation type="submission" date="2018-06" db="EMBL/GenBank/DDBJ databases">
        <title>Genome sequencing of Flavobacterium.</title>
        <authorList>
            <person name="Baek M.-G."/>
            <person name="Yi H."/>
        </authorList>
    </citation>
    <scope>NUCLEOTIDE SEQUENCE [LARGE SCALE GENOMIC DNA]</scope>
    <source>
        <strain evidence="3 4">HYN0086</strain>
    </source>
</reference>
<keyword evidence="1" id="KW-0175">Coiled coil</keyword>
<dbReference type="KEGG" id="ffl:HYN86_08570"/>
<keyword evidence="2" id="KW-1133">Transmembrane helix</keyword>
<evidence type="ECO:0000313" key="3">
    <source>
        <dbReference type="EMBL" id="AXB56651.1"/>
    </source>
</evidence>
<protein>
    <recommendedName>
        <fullName evidence="5">Phage abortive infection protein</fullName>
    </recommendedName>
</protein>
<keyword evidence="2" id="KW-0472">Membrane</keyword>
<dbReference type="InterPro" id="IPR031709">
    <property type="entry name" value="PutAbiC"/>
</dbReference>
<keyword evidence="4" id="KW-1185">Reference proteome</keyword>